<dbReference type="Proteomes" id="UP000059680">
    <property type="component" value="Chromosome 9"/>
</dbReference>
<dbReference type="Gramene" id="Os09t0550400-00">
    <property type="protein sequence ID" value="Os09t0550400-00"/>
    <property type="gene ID" value="Os09g0550400"/>
</dbReference>
<feature type="region of interest" description="Disordered" evidence="1">
    <location>
        <begin position="271"/>
        <end position="296"/>
    </location>
</feature>
<reference evidence="2 3" key="3">
    <citation type="journal article" date="2013" name="Rice">
        <title>Improvement of the Oryza sativa Nipponbare reference genome using next generation sequence and optical map data.</title>
        <authorList>
            <person name="Kawahara Y."/>
            <person name="de la Bastide M."/>
            <person name="Hamilton J.P."/>
            <person name="Kanamori H."/>
            <person name="McCombie W.R."/>
            <person name="Ouyang S."/>
            <person name="Schwartz D.C."/>
            <person name="Tanaka T."/>
            <person name="Wu J."/>
            <person name="Zhou S."/>
            <person name="Childs K.L."/>
            <person name="Davidson R.M."/>
            <person name="Lin H."/>
            <person name="Quesada-Ocampo L."/>
            <person name="Vaillancourt B."/>
            <person name="Sakai H."/>
            <person name="Lee S.S."/>
            <person name="Kim J."/>
            <person name="Numa H."/>
            <person name="Itoh T."/>
            <person name="Buell C.R."/>
            <person name="Matsumoto T."/>
        </authorList>
    </citation>
    <scope>NUCLEOTIDE SEQUENCE [LARGE SCALE GENOMIC DNA]</scope>
    <source>
        <strain evidence="3">cv. Nipponbare</strain>
    </source>
</reference>
<organism evidence="2 3">
    <name type="scientific">Oryza sativa subsp. japonica</name>
    <name type="common">Rice</name>
    <dbReference type="NCBI Taxonomy" id="39947"/>
    <lineage>
        <taxon>Eukaryota</taxon>
        <taxon>Viridiplantae</taxon>
        <taxon>Streptophyta</taxon>
        <taxon>Embryophyta</taxon>
        <taxon>Tracheophyta</taxon>
        <taxon>Spermatophyta</taxon>
        <taxon>Magnoliopsida</taxon>
        <taxon>Liliopsida</taxon>
        <taxon>Poales</taxon>
        <taxon>Poaceae</taxon>
        <taxon>BOP clade</taxon>
        <taxon>Oryzoideae</taxon>
        <taxon>Oryzeae</taxon>
        <taxon>Oryzinae</taxon>
        <taxon>Oryza</taxon>
        <taxon>Oryza sativa</taxon>
    </lineage>
</organism>
<evidence type="ECO:0000313" key="2">
    <source>
        <dbReference type="EMBL" id="BAT09294.1"/>
    </source>
</evidence>
<reference evidence="3" key="1">
    <citation type="journal article" date="2005" name="Nature">
        <title>The map-based sequence of the rice genome.</title>
        <authorList>
            <consortium name="International rice genome sequencing project (IRGSP)"/>
            <person name="Matsumoto T."/>
            <person name="Wu J."/>
            <person name="Kanamori H."/>
            <person name="Katayose Y."/>
            <person name="Fujisawa M."/>
            <person name="Namiki N."/>
            <person name="Mizuno H."/>
            <person name="Yamamoto K."/>
            <person name="Antonio B.A."/>
            <person name="Baba T."/>
            <person name="Sakata K."/>
            <person name="Nagamura Y."/>
            <person name="Aoki H."/>
            <person name="Arikawa K."/>
            <person name="Arita K."/>
            <person name="Bito T."/>
            <person name="Chiden Y."/>
            <person name="Fujitsuka N."/>
            <person name="Fukunaka R."/>
            <person name="Hamada M."/>
            <person name="Harada C."/>
            <person name="Hayashi A."/>
            <person name="Hijishita S."/>
            <person name="Honda M."/>
            <person name="Hosokawa S."/>
            <person name="Ichikawa Y."/>
            <person name="Idonuma A."/>
            <person name="Iijima M."/>
            <person name="Ikeda M."/>
            <person name="Ikeno M."/>
            <person name="Ito K."/>
            <person name="Ito S."/>
            <person name="Ito T."/>
            <person name="Ito Y."/>
            <person name="Ito Y."/>
            <person name="Iwabuchi A."/>
            <person name="Kamiya K."/>
            <person name="Karasawa W."/>
            <person name="Kurita K."/>
            <person name="Katagiri S."/>
            <person name="Kikuta A."/>
            <person name="Kobayashi H."/>
            <person name="Kobayashi N."/>
            <person name="Machita K."/>
            <person name="Maehara T."/>
            <person name="Masukawa M."/>
            <person name="Mizubayashi T."/>
            <person name="Mukai Y."/>
            <person name="Nagasaki H."/>
            <person name="Nagata Y."/>
            <person name="Naito S."/>
            <person name="Nakashima M."/>
            <person name="Nakama Y."/>
            <person name="Nakamichi Y."/>
            <person name="Nakamura M."/>
            <person name="Meguro A."/>
            <person name="Negishi M."/>
            <person name="Ohta I."/>
            <person name="Ohta T."/>
            <person name="Okamoto M."/>
            <person name="Ono N."/>
            <person name="Saji S."/>
            <person name="Sakaguchi M."/>
            <person name="Sakai K."/>
            <person name="Shibata M."/>
            <person name="Shimokawa T."/>
            <person name="Song J."/>
            <person name="Takazaki Y."/>
            <person name="Terasawa K."/>
            <person name="Tsugane M."/>
            <person name="Tsuji K."/>
            <person name="Ueda S."/>
            <person name="Waki K."/>
            <person name="Yamagata H."/>
            <person name="Yamamoto M."/>
            <person name="Yamamoto S."/>
            <person name="Yamane H."/>
            <person name="Yoshiki S."/>
            <person name="Yoshihara R."/>
            <person name="Yukawa K."/>
            <person name="Zhong H."/>
            <person name="Yano M."/>
            <person name="Yuan Q."/>
            <person name="Ouyang S."/>
            <person name="Liu J."/>
            <person name="Jones K.M."/>
            <person name="Gansberger K."/>
            <person name="Moffat K."/>
            <person name="Hill J."/>
            <person name="Bera J."/>
            <person name="Fadrosh D."/>
            <person name="Jin S."/>
            <person name="Johri S."/>
            <person name="Kim M."/>
            <person name="Overton L."/>
            <person name="Reardon M."/>
            <person name="Tsitrin T."/>
            <person name="Vuong H."/>
            <person name="Weaver B."/>
            <person name="Ciecko A."/>
            <person name="Tallon L."/>
            <person name="Jackson J."/>
            <person name="Pai G."/>
            <person name="Aken S.V."/>
            <person name="Utterback T."/>
            <person name="Reidmuller S."/>
            <person name="Feldblyum T."/>
            <person name="Hsiao J."/>
            <person name="Zismann V."/>
            <person name="Iobst S."/>
            <person name="de Vazeille A.R."/>
            <person name="Buell C.R."/>
            <person name="Ying K."/>
            <person name="Li Y."/>
            <person name="Lu T."/>
            <person name="Huang Y."/>
            <person name="Zhao Q."/>
            <person name="Feng Q."/>
            <person name="Zhang L."/>
            <person name="Zhu J."/>
            <person name="Weng Q."/>
            <person name="Mu J."/>
            <person name="Lu Y."/>
            <person name="Fan D."/>
            <person name="Liu Y."/>
            <person name="Guan J."/>
            <person name="Zhang Y."/>
            <person name="Yu S."/>
            <person name="Liu X."/>
            <person name="Zhang Y."/>
            <person name="Hong G."/>
            <person name="Han B."/>
            <person name="Choisne N."/>
            <person name="Demange N."/>
            <person name="Orjeda G."/>
            <person name="Samain S."/>
            <person name="Cattolico L."/>
            <person name="Pelletier E."/>
            <person name="Couloux A."/>
            <person name="Segurens B."/>
            <person name="Wincker P."/>
            <person name="D'Hont A."/>
            <person name="Scarpelli C."/>
            <person name="Weissenbach J."/>
            <person name="Salanoubat M."/>
            <person name="Quetier F."/>
            <person name="Yu Y."/>
            <person name="Kim H.R."/>
            <person name="Rambo T."/>
            <person name="Currie J."/>
            <person name="Collura K."/>
            <person name="Luo M."/>
            <person name="Yang T."/>
            <person name="Ammiraju J.S.S."/>
            <person name="Engler F."/>
            <person name="Soderlund C."/>
            <person name="Wing R.A."/>
            <person name="Palmer L.E."/>
            <person name="de la Bastide M."/>
            <person name="Spiegel L."/>
            <person name="Nascimento L."/>
            <person name="Zutavern T."/>
            <person name="O'Shaughnessy A."/>
            <person name="Dike S."/>
            <person name="Dedhia N."/>
            <person name="Preston R."/>
            <person name="Balija V."/>
            <person name="McCombie W.R."/>
            <person name="Chow T."/>
            <person name="Chen H."/>
            <person name="Chung M."/>
            <person name="Chen C."/>
            <person name="Shaw J."/>
            <person name="Wu H."/>
            <person name="Hsiao K."/>
            <person name="Chao Y."/>
            <person name="Chu M."/>
            <person name="Cheng C."/>
            <person name="Hour A."/>
            <person name="Lee P."/>
            <person name="Lin S."/>
            <person name="Lin Y."/>
            <person name="Liou J."/>
            <person name="Liu S."/>
            <person name="Hsing Y."/>
            <person name="Raghuvanshi S."/>
            <person name="Mohanty A."/>
            <person name="Bharti A.K."/>
            <person name="Gaur A."/>
            <person name="Gupta V."/>
            <person name="Kumar D."/>
            <person name="Ravi V."/>
            <person name="Vij S."/>
            <person name="Kapur A."/>
            <person name="Khurana P."/>
            <person name="Khurana P."/>
            <person name="Khurana J.P."/>
            <person name="Tyagi A.K."/>
            <person name="Gaikwad K."/>
            <person name="Singh A."/>
            <person name="Dalal V."/>
            <person name="Srivastava S."/>
            <person name="Dixit A."/>
            <person name="Pal A.K."/>
            <person name="Ghazi I.A."/>
            <person name="Yadav M."/>
            <person name="Pandit A."/>
            <person name="Bhargava A."/>
            <person name="Sureshbabu K."/>
            <person name="Batra K."/>
            <person name="Sharma T.R."/>
            <person name="Mohapatra T."/>
            <person name="Singh N.K."/>
            <person name="Messing J."/>
            <person name="Nelson A.B."/>
            <person name="Fuks G."/>
            <person name="Kavchok S."/>
            <person name="Keizer G."/>
            <person name="Linton E."/>
            <person name="Llaca V."/>
            <person name="Song R."/>
            <person name="Tanyolac B."/>
            <person name="Young S."/>
            <person name="Ho-Il K."/>
            <person name="Hahn J.H."/>
            <person name="Sangsakoo G."/>
            <person name="Vanavichit A."/>
            <person name="de Mattos Luiz.A.T."/>
            <person name="Zimmer P.D."/>
            <person name="Malone G."/>
            <person name="Dellagostin O."/>
            <person name="de Oliveira A.C."/>
            <person name="Bevan M."/>
            <person name="Bancroft I."/>
            <person name="Minx P."/>
            <person name="Cordum H."/>
            <person name="Wilson R."/>
            <person name="Cheng Z."/>
            <person name="Jin W."/>
            <person name="Jiang J."/>
            <person name="Leong S.A."/>
            <person name="Iwama H."/>
            <person name="Gojobori T."/>
            <person name="Itoh T."/>
            <person name="Niimura Y."/>
            <person name="Fujii Y."/>
            <person name="Habara T."/>
            <person name="Sakai H."/>
            <person name="Sato Y."/>
            <person name="Wilson G."/>
            <person name="Kumar K."/>
            <person name="McCouch S."/>
            <person name="Juretic N."/>
            <person name="Hoen D."/>
            <person name="Wright S."/>
            <person name="Bruskiewich R."/>
            <person name="Bureau T."/>
            <person name="Miyao A."/>
            <person name="Hirochika H."/>
            <person name="Nishikawa T."/>
            <person name="Kadowaki K."/>
            <person name="Sugiura M."/>
            <person name="Burr B."/>
            <person name="Sasaki T."/>
        </authorList>
    </citation>
    <scope>NUCLEOTIDE SEQUENCE [LARGE SCALE GENOMIC DNA]</scope>
    <source>
        <strain evidence="3">cv. Nipponbare</strain>
    </source>
</reference>
<keyword evidence="3" id="KW-1185">Reference proteome</keyword>
<accession>A0A0P0XQ64</accession>
<dbReference type="AlphaFoldDB" id="A0A0P0XQ64"/>
<evidence type="ECO:0000256" key="1">
    <source>
        <dbReference type="SAM" id="MobiDB-lite"/>
    </source>
</evidence>
<sequence length="328" mass="35003">MQKFRILMHRTYITIYTQIIYYLYEHIYVPLNLGTHMRMHVVTPALVHLLHVEQLAAPHQTPGRISPRAPAQVGVGVRHAGAVAAARRRALAGVHVPDERVPVGQLHVRELREPVAAARRLLPATPQREVAAAPVGAARRLEPFEAVARRDAAAGAAAAAGAVAAVAERAAVAEEAAVAAREPGVGDPRRRHVAPALQVEVAGVGHEVVHRRRSGGEGEGGVDLVVGVDDGGVDRRRAALLVVAVHHVTRPHRAAPVHARPIPDLRLQRPLRVDAEREAPRRRVAGALPGDDPHAGVRPVVDAELHAGHEHVAGVLERLPQGGVVGQP</sequence>
<dbReference type="InParanoid" id="A0A0P0XQ64"/>
<evidence type="ECO:0000313" key="3">
    <source>
        <dbReference type="Proteomes" id="UP000059680"/>
    </source>
</evidence>
<dbReference type="EMBL" id="AP014965">
    <property type="protein sequence ID" value="BAT09294.1"/>
    <property type="molecule type" value="Genomic_DNA"/>
</dbReference>
<proteinExistence type="predicted"/>
<feature type="compositionally biased region" description="Basic and acidic residues" evidence="1">
    <location>
        <begin position="271"/>
        <end position="281"/>
    </location>
</feature>
<dbReference type="PaxDb" id="39947-A0A0P0XQ64"/>
<gene>
    <name evidence="2" type="ordered locus">Os09g0550400</name>
    <name evidence="2" type="ORF">OSNPB_090550400</name>
</gene>
<name>A0A0P0XQ64_ORYSJ</name>
<reference evidence="2 3" key="2">
    <citation type="journal article" date="2013" name="Plant Cell Physiol.">
        <title>Rice Annotation Project Database (RAP-DB): an integrative and interactive database for rice genomics.</title>
        <authorList>
            <person name="Sakai H."/>
            <person name="Lee S.S."/>
            <person name="Tanaka T."/>
            <person name="Numa H."/>
            <person name="Kim J."/>
            <person name="Kawahara Y."/>
            <person name="Wakimoto H."/>
            <person name="Yang C.C."/>
            <person name="Iwamoto M."/>
            <person name="Abe T."/>
            <person name="Yamada Y."/>
            <person name="Muto A."/>
            <person name="Inokuchi H."/>
            <person name="Ikemura T."/>
            <person name="Matsumoto T."/>
            <person name="Sasaki T."/>
            <person name="Itoh T."/>
        </authorList>
    </citation>
    <scope>NUCLEOTIDE SEQUENCE [LARGE SCALE GENOMIC DNA]</scope>
    <source>
        <strain evidence="3">cv. Nipponbare</strain>
    </source>
</reference>
<protein>
    <submittedName>
        <fullName evidence="2">Os09g0550400 protein</fullName>
    </submittedName>
</protein>